<evidence type="ECO:0000256" key="3">
    <source>
        <dbReference type="ARBA" id="ARBA00022475"/>
    </source>
</evidence>
<dbReference type="Proteomes" id="UP000283509">
    <property type="component" value="Unassembled WGS sequence"/>
</dbReference>
<keyword evidence="7" id="KW-0297">G-protein coupled receptor</keyword>
<feature type="domain" description="G-protein coupled receptors family 2 profile 2" evidence="18">
    <location>
        <begin position="1743"/>
        <end position="1985"/>
    </location>
</feature>
<evidence type="ECO:0000256" key="10">
    <source>
        <dbReference type="ARBA" id="ARBA00023170"/>
    </source>
</evidence>
<dbReference type="FunFam" id="1.20.1070.10:FF:000058">
    <property type="entry name" value="Adhesion G protein-coupled receptor F5"/>
    <property type="match status" value="1"/>
</dbReference>
<dbReference type="EMBL" id="QCYY01000885">
    <property type="protein sequence ID" value="ROT82080.1"/>
    <property type="molecule type" value="Genomic_DNA"/>
</dbReference>
<dbReference type="InterPro" id="IPR017981">
    <property type="entry name" value="GPCR_2-like_7TM"/>
</dbReference>
<protein>
    <submittedName>
        <fullName evidence="19">Putative latrophilin Cirl-like isoform X7</fullName>
    </submittedName>
</protein>
<feature type="transmembrane region" description="Helical" evidence="14">
    <location>
        <begin position="1847"/>
        <end position="1866"/>
    </location>
</feature>
<dbReference type="GO" id="GO:0004930">
    <property type="term" value="F:G protein-coupled receptor activity"/>
    <property type="evidence" value="ECO:0007669"/>
    <property type="project" value="UniProtKB-KW"/>
</dbReference>
<reference evidence="19 20" key="2">
    <citation type="submission" date="2019-01" db="EMBL/GenBank/DDBJ databases">
        <title>The decoding of complex shrimp genome reveals the adaptation for benthos swimmer, frequently molting mechanism and breeding impact on genome.</title>
        <authorList>
            <person name="Sun Y."/>
            <person name="Gao Y."/>
            <person name="Yu Y."/>
        </authorList>
    </citation>
    <scope>NUCLEOTIDE SEQUENCE [LARGE SCALE GENOMIC DNA]</scope>
    <source>
        <tissue evidence="19">Muscle</tissue>
    </source>
</reference>
<evidence type="ECO:0000256" key="4">
    <source>
        <dbReference type="ARBA" id="ARBA00022692"/>
    </source>
</evidence>
<evidence type="ECO:0000313" key="19">
    <source>
        <dbReference type="EMBL" id="ROT82080.1"/>
    </source>
</evidence>
<sequence length="2016" mass="222600">MGLQVTLEVAFPHQHRFHLTWEGEQNSLYKVCVAGWSHDCVDVPGPEYTVEEDLPSGSVFTFFVMDAAEPDDFSSFVTVFYPKDLMVEALEPETLEVSWHPDSTLYIKQVGNVSVDNVTSVKVPIGDVIIEHTLNCGVTDEQMHILPLLLDLQPVITGLDVELVMNPSRNDNYFLVSWHDMEFPTIKVCLSGPLPQCWLASGGKYHLVGYFPSGSTYTFYFMPTSIEDFSSYVTVYYPCLLCHWQLVVLPLTSSKLLVSWDASESPLIKQVSDVDVTGETSVELDFEGSYARVTIFNTLSGNTTDSLYSPLQLYVFIPSLAEEPYLSLPWECPDTHACEPDTQCVPGTFSLLPDLDANEEEFPYSCRGQLINDTCYVYINEERGFHEARRECLALGGDLAYFTPEVGEWLSDEDINEAMWCLGTSLEARPLKPLAPKYILTPGLMSVDGASPCYSFSATSNNSCLSKMPSLCAFSPQANLIPETGTPSEAPPCKNPNPCLNGGICYTTFTGLGLASSENATGHMCHCLDGYYGLSCEYTGANGVDYHKSNLSELVALEGNTLNIEYVWYGVHSNFTHCYTPAALTLFQLRAREQLQCVRERPAPPPSFLLSSTSPPSDAKLECNSQGGDLATHTDMSIFCDLTEDSSIWVQSSSASDEIHGFSFMAVGATKQICPSLQPSMSDSRGMCNYPLTDTFKMSATLILGLNKTTTGVEVSWDEQPGADTYILCVINCISLPGSTTEYFWQTVDSGTRRTFTLTPLINGVSLPRSSVSIYHPWQLSVVAGEGASVVVSWEPLYSSFKLAMASVSYSGEGYAVVEGVEEDVFNLIFVNSKDSEVLEVEAHILRRAGTVSVHTRPWVMVEGSVQKVIGLNSLLPDINPARAFTFLTTVFEDQVPELEGQDLVSNSSLDITYADFATSDDFDDPEYCSVRSARALIRYACQGKTSCSLPKDLLASYTHPPPTWENLCSNTNASYRLFLRAGEMSDDIECPDLEDLHVNRHTEDRTCYGLTRSTLGFQEAREVCLSYGGDLLHYHDRLRTWLDGAWSGALEAGDKKTWVIGYSSTPRQLKPMIPPHLLHPATLANGSVEVCQESNCDLQHHFGICQLPPYTSDIRQTNTTYNEPCSQNICQNGGTCFTTLSGEQMCSCLPSLYGYSCENKGNESETFMKISRVYDPEDSYELTAPAGKLIIVEYAMVGRPLSTALRGRQGLPSAFQGCYSSHSHHLFARRCNGRSFCQLSARDLRHELETACPPMITPVVEVRWSFADSVEVCTGEGEYLDLGSGIIGCFLVTTGEHESASAAREECLQGGGDLASAADIKELCNIASEISTETTLWVSADGDFWSSNRYSASIDDPRLLNSVSCSAENTAGAEARGLCVYPSYRGEAQKYCKKDEPRPDRYPGYTWNETEAGLMATNKCPKGWTGYASRWCSNNGTWDDFLDLSECKSADLGEWEAQTANDSITASEIMNGVAQDTEGMDLAPGDILALGHIFELLETKHEGDLNSTEDAALLAEEYMEGSSATGDHMLRDPESWKELDQGVRGDTSTKLQVGITSAALSLATHLSNFTKSYVKDKISRIPTADVRVSSHPPEFYEEISERSFSYPDGITKIELPKGFQTSSHGMDGLVPVIFNAYGDLHCTSNSQPELFERTLPLRSQQYRHRSTVVRHGEQYDGAEYILGSSRCVWWDEQQNGWNDTGCQRITSTHTYTECSCDHLTNLAVIMDINGVIQKDSTLYLISQWITIVGFSVSIPSLLLSVLCLLCFRSVRVRKSSIIHANLCLNLLIAEIVLLAGLDATHNAVGCAVVAAILHYFFLATFTWSAIEAFHMYLNFIKVFSTMVSPLKYYLGFGYGIPTLFVSITLGVTQGRGYGSERACWLDGALIWAFAGPLAFVVTSNLVAFGMIMRVVWCDKGVGDLQRRRSRQQLLKRLKGSVSLFLLLGVTWISGFLYFAEATSFMAIVFTILNAFQGLGIFILTIITDNKILQEIKKLFGRKVDDPKTSYTSRTTTVVN</sequence>
<proteinExistence type="inferred from homology"/>
<dbReference type="PRINTS" id="PR00249">
    <property type="entry name" value="GPCRSECRETIN"/>
</dbReference>
<keyword evidence="11" id="KW-0325">Glycoprotein</keyword>
<dbReference type="PROSITE" id="PS50221">
    <property type="entry name" value="GAIN_B"/>
    <property type="match status" value="1"/>
</dbReference>
<accession>A0A3R7MGK4</accession>
<dbReference type="InterPro" id="IPR016187">
    <property type="entry name" value="CTDL_fold"/>
</dbReference>
<dbReference type="PANTHER" id="PTHR12011">
    <property type="entry name" value="ADHESION G-PROTEIN COUPLED RECEPTOR"/>
    <property type="match status" value="1"/>
</dbReference>
<dbReference type="InterPro" id="IPR000742">
    <property type="entry name" value="EGF"/>
</dbReference>
<dbReference type="InterPro" id="IPR001879">
    <property type="entry name" value="GPCR_2_extracellular_dom"/>
</dbReference>
<evidence type="ECO:0000256" key="1">
    <source>
        <dbReference type="ARBA" id="ARBA00004651"/>
    </source>
</evidence>
<keyword evidence="12" id="KW-0807">Transducer</keyword>
<dbReference type="PROSITE" id="PS01186">
    <property type="entry name" value="EGF_2"/>
    <property type="match status" value="1"/>
</dbReference>
<reference evidence="19 20" key="1">
    <citation type="submission" date="2018-04" db="EMBL/GenBank/DDBJ databases">
        <authorList>
            <person name="Zhang X."/>
            <person name="Yuan J."/>
            <person name="Li F."/>
            <person name="Xiang J."/>
        </authorList>
    </citation>
    <scope>NUCLEOTIDE SEQUENCE [LARGE SCALE GENOMIC DNA]</scope>
    <source>
        <tissue evidence="19">Muscle</tissue>
    </source>
</reference>
<dbReference type="InterPro" id="IPR000203">
    <property type="entry name" value="GPS"/>
</dbReference>
<evidence type="ECO:0000259" key="18">
    <source>
        <dbReference type="PROSITE" id="PS50261"/>
    </source>
</evidence>
<evidence type="ECO:0000256" key="7">
    <source>
        <dbReference type="ARBA" id="ARBA00023040"/>
    </source>
</evidence>
<evidence type="ECO:0000259" key="15">
    <source>
        <dbReference type="PROSITE" id="PS50026"/>
    </source>
</evidence>
<evidence type="ECO:0000256" key="14">
    <source>
        <dbReference type="SAM" id="Phobius"/>
    </source>
</evidence>
<keyword evidence="10" id="KW-0675">Receptor</keyword>
<feature type="disulfide bond" evidence="13">
    <location>
        <begin position="527"/>
        <end position="536"/>
    </location>
</feature>
<keyword evidence="5" id="KW-0732">Signal</keyword>
<dbReference type="Gene3D" id="4.10.1240.10">
    <property type="entry name" value="GPCR, family 2, extracellular hormone receptor domain"/>
    <property type="match status" value="1"/>
</dbReference>
<evidence type="ECO:0000259" key="16">
    <source>
        <dbReference type="PROSITE" id="PS50221"/>
    </source>
</evidence>
<comment type="subcellular location">
    <subcellularLocation>
        <location evidence="1">Cell membrane</location>
        <topology evidence="1">Multi-pass membrane protein</topology>
    </subcellularLocation>
</comment>
<evidence type="ECO:0000256" key="9">
    <source>
        <dbReference type="ARBA" id="ARBA00023157"/>
    </source>
</evidence>
<comment type="caution">
    <text evidence="19">The sequence shown here is derived from an EMBL/GenBank/DDBJ whole genome shotgun (WGS) entry which is preliminary data.</text>
</comment>
<evidence type="ECO:0000259" key="17">
    <source>
        <dbReference type="PROSITE" id="PS50227"/>
    </source>
</evidence>
<feature type="transmembrane region" description="Helical" evidence="14">
    <location>
        <begin position="1934"/>
        <end position="1955"/>
    </location>
</feature>
<dbReference type="Pfam" id="PF01825">
    <property type="entry name" value="GPS"/>
    <property type="match status" value="1"/>
</dbReference>
<keyword evidence="8 14" id="KW-0472">Membrane</keyword>
<dbReference type="InterPro" id="IPR036445">
    <property type="entry name" value="GPCR_2_extracell_dom_sf"/>
</dbReference>
<feature type="transmembrane region" description="Helical" evidence="14">
    <location>
        <begin position="1745"/>
        <end position="1766"/>
    </location>
</feature>
<feature type="disulfide bond" evidence="13">
    <location>
        <begin position="1149"/>
        <end position="1158"/>
    </location>
</feature>
<feature type="domain" description="EGF-like" evidence="15">
    <location>
        <begin position="489"/>
        <end position="537"/>
    </location>
</feature>
<dbReference type="Gene3D" id="1.20.1070.10">
    <property type="entry name" value="Rhodopsin 7-helix transmembrane proteins"/>
    <property type="match status" value="1"/>
</dbReference>
<dbReference type="SUPFAM" id="SSF56436">
    <property type="entry name" value="C-type lectin-like"/>
    <property type="match status" value="2"/>
</dbReference>
<keyword evidence="9 13" id="KW-1015">Disulfide bond</keyword>
<dbReference type="InterPro" id="IPR057244">
    <property type="entry name" value="GAIN_B"/>
</dbReference>
<dbReference type="GO" id="GO:0005886">
    <property type="term" value="C:plasma membrane"/>
    <property type="evidence" value="ECO:0007669"/>
    <property type="project" value="UniProtKB-SubCell"/>
</dbReference>
<evidence type="ECO:0000313" key="20">
    <source>
        <dbReference type="Proteomes" id="UP000283509"/>
    </source>
</evidence>
<dbReference type="PANTHER" id="PTHR12011:SF347">
    <property type="entry name" value="FI21270P1-RELATED"/>
    <property type="match status" value="1"/>
</dbReference>
<feature type="transmembrane region" description="Helical" evidence="14">
    <location>
        <begin position="1886"/>
        <end position="1913"/>
    </location>
</feature>
<feature type="domain" description="EGF-like" evidence="15">
    <location>
        <begin position="1122"/>
        <end position="1159"/>
    </location>
</feature>
<name>A0A3R7MGK4_PENVA</name>
<dbReference type="PROSITE" id="PS50026">
    <property type="entry name" value="EGF_3"/>
    <property type="match status" value="2"/>
</dbReference>
<feature type="transmembrane region" description="Helical" evidence="14">
    <location>
        <begin position="1778"/>
        <end position="1797"/>
    </location>
</feature>
<comment type="similarity">
    <text evidence="2">Belongs to the G-protein coupled receptor 2 family. Adhesion G-protein coupled receptor (ADGR) subfamily.</text>
</comment>
<dbReference type="InterPro" id="IPR000832">
    <property type="entry name" value="GPCR_2_secretin-like"/>
</dbReference>
<feature type="transmembrane region" description="Helical" evidence="14">
    <location>
        <begin position="1803"/>
        <end position="1827"/>
    </location>
</feature>
<dbReference type="Gene3D" id="2.60.220.50">
    <property type="match status" value="1"/>
</dbReference>
<dbReference type="SMART" id="SM00181">
    <property type="entry name" value="EGF"/>
    <property type="match status" value="2"/>
</dbReference>
<dbReference type="PROSITE" id="PS50261">
    <property type="entry name" value="G_PROTEIN_RECEP_F2_4"/>
    <property type="match status" value="1"/>
</dbReference>
<keyword evidence="4 14" id="KW-0812">Transmembrane</keyword>
<evidence type="ECO:0000256" key="5">
    <source>
        <dbReference type="ARBA" id="ARBA00022729"/>
    </source>
</evidence>
<evidence type="ECO:0000256" key="8">
    <source>
        <dbReference type="ARBA" id="ARBA00023136"/>
    </source>
</evidence>
<dbReference type="STRING" id="6689.A0A3R7MGK4"/>
<feature type="domain" description="G-protein coupled receptors family 2 profile 1" evidence="17">
    <location>
        <begin position="1365"/>
        <end position="1452"/>
    </location>
</feature>
<comment type="caution">
    <text evidence="13">Lacks conserved residue(s) required for the propagation of feature annotation.</text>
</comment>
<evidence type="ECO:0000256" key="2">
    <source>
        <dbReference type="ARBA" id="ARBA00007343"/>
    </source>
</evidence>
<organism evidence="19 20">
    <name type="scientific">Penaeus vannamei</name>
    <name type="common">Whiteleg shrimp</name>
    <name type="synonym">Litopenaeus vannamei</name>
    <dbReference type="NCBI Taxonomy" id="6689"/>
    <lineage>
        <taxon>Eukaryota</taxon>
        <taxon>Metazoa</taxon>
        <taxon>Ecdysozoa</taxon>
        <taxon>Arthropoda</taxon>
        <taxon>Crustacea</taxon>
        <taxon>Multicrustacea</taxon>
        <taxon>Malacostraca</taxon>
        <taxon>Eumalacostraca</taxon>
        <taxon>Eucarida</taxon>
        <taxon>Decapoda</taxon>
        <taxon>Dendrobranchiata</taxon>
        <taxon>Penaeoidea</taxon>
        <taxon>Penaeidae</taxon>
        <taxon>Penaeus</taxon>
    </lineage>
</organism>
<dbReference type="Gene3D" id="2.10.25.10">
    <property type="entry name" value="Laminin"/>
    <property type="match status" value="2"/>
</dbReference>
<dbReference type="SUPFAM" id="SSF57196">
    <property type="entry name" value="EGF/Laminin"/>
    <property type="match status" value="2"/>
</dbReference>
<dbReference type="InterPro" id="IPR046338">
    <property type="entry name" value="GAIN_dom_sf"/>
</dbReference>
<dbReference type="GO" id="GO:0007166">
    <property type="term" value="P:cell surface receptor signaling pathway"/>
    <property type="evidence" value="ECO:0007669"/>
    <property type="project" value="InterPro"/>
</dbReference>
<dbReference type="CDD" id="cd00054">
    <property type="entry name" value="EGF_CA"/>
    <property type="match status" value="1"/>
</dbReference>
<gene>
    <name evidence="19" type="ORF">C7M84_024753</name>
</gene>
<evidence type="ECO:0000256" key="6">
    <source>
        <dbReference type="ARBA" id="ARBA00022989"/>
    </source>
</evidence>
<keyword evidence="20" id="KW-1185">Reference proteome</keyword>
<evidence type="ECO:0000256" key="11">
    <source>
        <dbReference type="ARBA" id="ARBA00023180"/>
    </source>
</evidence>
<feature type="transmembrane region" description="Helical" evidence="14">
    <location>
        <begin position="1961"/>
        <end position="1984"/>
    </location>
</feature>
<keyword evidence="6 14" id="KW-1133">Transmembrane helix</keyword>
<evidence type="ECO:0000256" key="12">
    <source>
        <dbReference type="ARBA" id="ARBA00023224"/>
    </source>
</evidence>
<dbReference type="CDD" id="cd15040">
    <property type="entry name" value="7tmB2_Adhesion"/>
    <property type="match status" value="1"/>
</dbReference>
<dbReference type="OrthoDB" id="1100386at2759"/>
<dbReference type="Pfam" id="PF02793">
    <property type="entry name" value="HRM"/>
    <property type="match status" value="1"/>
</dbReference>
<dbReference type="SMART" id="SM00303">
    <property type="entry name" value="GPS"/>
    <property type="match status" value="1"/>
</dbReference>
<keyword evidence="13" id="KW-0245">EGF-like domain</keyword>
<evidence type="ECO:0000256" key="13">
    <source>
        <dbReference type="PROSITE-ProRule" id="PRU00076"/>
    </source>
</evidence>
<feature type="domain" description="GAIN-B" evidence="16">
    <location>
        <begin position="1588"/>
        <end position="1733"/>
    </location>
</feature>
<dbReference type="Pfam" id="PF00002">
    <property type="entry name" value="7tm_2"/>
    <property type="match status" value="1"/>
</dbReference>
<dbReference type="SUPFAM" id="SSF111418">
    <property type="entry name" value="Hormone receptor domain"/>
    <property type="match status" value="1"/>
</dbReference>
<dbReference type="PROSITE" id="PS00022">
    <property type="entry name" value="EGF_1"/>
    <property type="match status" value="2"/>
</dbReference>
<dbReference type="PROSITE" id="PS50227">
    <property type="entry name" value="G_PROTEIN_RECEP_F2_3"/>
    <property type="match status" value="1"/>
</dbReference>
<keyword evidence="3" id="KW-1003">Cell membrane</keyword>